<sequence length="129" mass="14199">MGRGSRALAEFLNASTAGNKNCIFHPAKPSSPGIVITDTEAGLWSDDLKLHPQSLQNNEAVNEVVNNNSDDSRDTNVRRRRRARSPSAPSYSDSLSETLVTQDRRVVTSRLADGCANIHKHLTEQERNS</sequence>
<feature type="region of interest" description="Disordered" evidence="1">
    <location>
        <begin position="58"/>
        <end position="99"/>
    </location>
</feature>
<dbReference type="RefSeq" id="XP_031083643.1">
    <property type="nucleotide sequence ID" value="XM_031233847.1"/>
</dbReference>
<dbReference type="EMBL" id="FJOF01000007">
    <property type="protein sequence ID" value="CZR43052.1"/>
    <property type="molecule type" value="Genomic_DNA"/>
</dbReference>
<gene>
    <name evidence="2" type="ORF">FPRO_08032</name>
</gene>
<evidence type="ECO:0000313" key="3">
    <source>
        <dbReference type="Proteomes" id="UP000183971"/>
    </source>
</evidence>
<dbReference type="VEuPathDB" id="FungiDB:FPRO_08032"/>
<dbReference type="AlphaFoldDB" id="A0A1L7VRI4"/>
<protein>
    <submittedName>
        <fullName evidence="2">Uncharacterized protein</fullName>
    </submittedName>
</protein>
<feature type="compositionally biased region" description="Low complexity" evidence="1">
    <location>
        <begin position="58"/>
        <end position="69"/>
    </location>
</feature>
<dbReference type="GeneID" id="42052910"/>
<dbReference type="Proteomes" id="UP000183971">
    <property type="component" value="Unassembled WGS sequence"/>
</dbReference>
<organism evidence="2 3">
    <name type="scientific">Fusarium proliferatum (strain ET1)</name>
    <name type="common">Orchid endophyte fungus</name>
    <dbReference type="NCBI Taxonomy" id="1227346"/>
    <lineage>
        <taxon>Eukaryota</taxon>
        <taxon>Fungi</taxon>
        <taxon>Dikarya</taxon>
        <taxon>Ascomycota</taxon>
        <taxon>Pezizomycotina</taxon>
        <taxon>Sordariomycetes</taxon>
        <taxon>Hypocreomycetidae</taxon>
        <taxon>Hypocreales</taxon>
        <taxon>Nectriaceae</taxon>
        <taxon>Fusarium</taxon>
        <taxon>Fusarium fujikuroi species complex</taxon>
    </lineage>
</organism>
<feature type="compositionally biased region" description="Low complexity" evidence="1">
    <location>
        <begin position="85"/>
        <end position="94"/>
    </location>
</feature>
<keyword evidence="3" id="KW-1185">Reference proteome</keyword>
<reference evidence="3" key="1">
    <citation type="journal article" date="2016" name="Genome Biol. Evol.">
        <title>Comparative 'omics' of the Fusarium fujikuroi species complex highlights differences in genetic potential and metabolite synthesis.</title>
        <authorList>
            <person name="Niehaus E.-M."/>
            <person name="Muensterkoetter M."/>
            <person name="Proctor R.H."/>
            <person name="Brown D.W."/>
            <person name="Sharon A."/>
            <person name="Idan Y."/>
            <person name="Oren-Young L."/>
            <person name="Sieber C.M."/>
            <person name="Novak O."/>
            <person name="Pencik A."/>
            <person name="Tarkowska D."/>
            <person name="Hromadova K."/>
            <person name="Freeman S."/>
            <person name="Maymon M."/>
            <person name="Elazar M."/>
            <person name="Youssef S.A."/>
            <person name="El-Shabrawy E.S.M."/>
            <person name="Shalaby A.B.A."/>
            <person name="Houterman P."/>
            <person name="Brock N.L."/>
            <person name="Burkhardt I."/>
            <person name="Tsavkelova E.A."/>
            <person name="Dickschat J.S."/>
            <person name="Galuszka P."/>
            <person name="Gueldener U."/>
            <person name="Tudzynski B."/>
        </authorList>
    </citation>
    <scope>NUCLEOTIDE SEQUENCE [LARGE SCALE GENOMIC DNA]</scope>
    <source>
        <strain evidence="3">ET1</strain>
    </source>
</reference>
<accession>A0A1L7VRI4</accession>
<evidence type="ECO:0000256" key="1">
    <source>
        <dbReference type="SAM" id="MobiDB-lite"/>
    </source>
</evidence>
<evidence type="ECO:0000313" key="2">
    <source>
        <dbReference type="EMBL" id="CZR43052.1"/>
    </source>
</evidence>
<comment type="caution">
    <text evidence="2">The sequence shown here is derived from an EMBL/GenBank/DDBJ whole genome shotgun (WGS) entry which is preliminary data.</text>
</comment>
<proteinExistence type="predicted"/>
<name>A0A1L7VRI4_FUSPR</name>